<dbReference type="InterPro" id="IPR026533">
    <property type="entry name" value="NTPase/PRRC1"/>
</dbReference>
<evidence type="ECO:0000256" key="5">
    <source>
        <dbReference type="ARBA" id="ARBA00022842"/>
    </source>
</evidence>
<dbReference type="Proteomes" id="UP001218246">
    <property type="component" value="Unassembled WGS sequence"/>
</dbReference>
<comment type="catalytic activity">
    <reaction evidence="8 10">
        <text>ITP + H2O = IDP + phosphate + H(+)</text>
        <dbReference type="Rhea" id="RHEA:28330"/>
        <dbReference type="ChEBI" id="CHEBI:15377"/>
        <dbReference type="ChEBI" id="CHEBI:15378"/>
        <dbReference type="ChEBI" id="CHEBI:43474"/>
        <dbReference type="ChEBI" id="CHEBI:58280"/>
        <dbReference type="ChEBI" id="CHEBI:61402"/>
        <dbReference type="EC" id="3.6.1.73"/>
    </reaction>
</comment>
<comment type="subunit">
    <text evidence="10">Homodimer.</text>
</comment>
<dbReference type="Gene3D" id="3.90.950.10">
    <property type="match status" value="1"/>
</dbReference>
<evidence type="ECO:0000256" key="2">
    <source>
        <dbReference type="ARBA" id="ARBA00022723"/>
    </source>
</evidence>
<evidence type="ECO:0000256" key="3">
    <source>
        <dbReference type="ARBA" id="ARBA00022741"/>
    </source>
</evidence>
<evidence type="ECO:0000313" key="12">
    <source>
        <dbReference type="EMBL" id="MDG5753528.1"/>
    </source>
</evidence>
<keyword evidence="4 10" id="KW-0378">Hydrolase</keyword>
<evidence type="ECO:0000256" key="7">
    <source>
        <dbReference type="ARBA" id="ARBA00023211"/>
    </source>
</evidence>
<keyword evidence="2 10" id="KW-0479">Metal-binding</keyword>
<evidence type="ECO:0000313" key="13">
    <source>
        <dbReference type="Proteomes" id="UP001218246"/>
    </source>
</evidence>
<dbReference type="RefSeq" id="WP_124564360.1">
    <property type="nucleotide sequence ID" value="NZ_JARRRY010000002.1"/>
</dbReference>
<keyword evidence="5 10" id="KW-0460">Magnesium</keyword>
<keyword evidence="7 10" id="KW-0464">Manganese</keyword>
<comment type="caution">
    <text evidence="10">Lacks conserved residue(s) required for the propagation of feature annotation.</text>
</comment>
<proteinExistence type="inferred from homology"/>
<dbReference type="InterPro" id="IPR002786">
    <property type="entry name" value="Non_canon_purine_NTPase"/>
</dbReference>
<dbReference type="NCBIfam" id="NF002850">
    <property type="entry name" value="PRK03114.1"/>
    <property type="match status" value="1"/>
</dbReference>
<comment type="catalytic activity">
    <reaction evidence="9 10">
        <text>XTP + H2O = XDP + phosphate + H(+)</text>
        <dbReference type="Rhea" id="RHEA:28406"/>
        <dbReference type="ChEBI" id="CHEBI:15377"/>
        <dbReference type="ChEBI" id="CHEBI:15378"/>
        <dbReference type="ChEBI" id="CHEBI:43474"/>
        <dbReference type="ChEBI" id="CHEBI:59884"/>
        <dbReference type="ChEBI" id="CHEBI:61314"/>
        <dbReference type="EC" id="3.6.1.73"/>
    </reaction>
</comment>
<dbReference type="SUPFAM" id="SSF52972">
    <property type="entry name" value="ITPase-like"/>
    <property type="match status" value="1"/>
</dbReference>
<keyword evidence="13" id="KW-1185">Reference proteome</keyword>
<evidence type="ECO:0000256" key="1">
    <source>
        <dbReference type="ARBA" id="ARBA00001936"/>
    </source>
</evidence>
<evidence type="ECO:0000256" key="8">
    <source>
        <dbReference type="ARBA" id="ARBA00048174"/>
    </source>
</evidence>
<protein>
    <recommendedName>
        <fullName evidence="10">Probable inosine/xanthosine triphosphatase</fullName>
        <shortName evidence="10">ITPase/XTPase</shortName>
        <ecNumber evidence="10">3.6.1.73</ecNumber>
    </recommendedName>
    <alternativeName>
        <fullName evidence="10">Non-canonical purine NTP phosphatase</fullName>
    </alternativeName>
    <alternativeName>
        <fullName evidence="10">Non-standard purine NTP phosphatase</fullName>
    </alternativeName>
    <alternativeName>
        <fullName evidence="10">Nucleoside-triphosphate phosphatase</fullName>
        <shortName evidence="10">NTPase</shortName>
    </alternativeName>
</protein>
<comment type="similarity">
    <text evidence="10">Belongs to the YjjX NTPase family.</text>
</comment>
<comment type="cofactor">
    <cofactor evidence="10">
        <name>Mg(2+)</name>
        <dbReference type="ChEBI" id="CHEBI:18420"/>
    </cofactor>
    <cofactor evidence="10">
        <name>Mn(2+)</name>
        <dbReference type="ChEBI" id="CHEBI:29035"/>
    </cofactor>
    <text evidence="10">Binds 1 divalent metal cation per subunit; can use either Mg(2+) or Mn(2+).</text>
</comment>
<dbReference type="EMBL" id="JARULN010000003">
    <property type="protein sequence ID" value="MDG5753528.1"/>
    <property type="molecule type" value="Genomic_DNA"/>
</dbReference>
<comment type="function">
    <text evidence="10">Phosphatase that hydrolyzes non-canonical purine nucleotides such as XTP and ITP to their respective diphosphate derivatives. Probably excludes non-canonical purines from DNA/RNA precursor pool, thus preventing their incorporation into DNA/RNA and avoiding chromosomal lesions.</text>
</comment>
<evidence type="ECO:0000256" key="4">
    <source>
        <dbReference type="ARBA" id="ARBA00022801"/>
    </source>
</evidence>
<dbReference type="PANTHER" id="PTHR34699:SF2">
    <property type="entry name" value="NON-CANONICAL PURINE NTP PHOSPHATASE_PRRC1 DOMAIN-CONTAINING PROTEIN"/>
    <property type="match status" value="1"/>
</dbReference>
<comment type="caution">
    <text evidence="12">The sequence shown here is derived from an EMBL/GenBank/DDBJ whole genome shotgun (WGS) entry which is preliminary data.</text>
</comment>
<keyword evidence="6 10" id="KW-0546">Nucleotide metabolism</keyword>
<evidence type="ECO:0000256" key="9">
    <source>
        <dbReference type="ARBA" id="ARBA00048781"/>
    </source>
</evidence>
<dbReference type="InterPro" id="IPR050299">
    <property type="entry name" value="YjjX_NTPase"/>
</dbReference>
<sequence length="170" mass="18324">MKIAIGSCNKTKVQAVKNAVQTEEVMMVDAPSGVAAQPFSDEETIEGAVNRARYALTETGADYAIGLEGGVVETNRGLFLCNWGALYTKQGETYIAGGARIPLPDEFLEPLQAGAELSEVMNAYTKRKDIRTNEGAIGIFTAGQVDREAMFTHVAKLLVGQYQYKAGIIQ</sequence>
<evidence type="ECO:0000256" key="10">
    <source>
        <dbReference type="HAMAP-Rule" id="MF_00648"/>
    </source>
</evidence>
<accession>A0ABT6H419</accession>
<name>A0ABT6H419_9BACI</name>
<dbReference type="PANTHER" id="PTHR34699">
    <property type="match status" value="1"/>
</dbReference>
<dbReference type="HAMAP" id="MF_00648">
    <property type="entry name" value="Non_canon_purine_NTPase_YjjX"/>
    <property type="match status" value="1"/>
</dbReference>
<keyword evidence="3 10" id="KW-0547">Nucleotide-binding</keyword>
<dbReference type="EC" id="3.6.1.73" evidence="10"/>
<comment type="cofactor">
    <cofactor evidence="1">
        <name>Mn(2+)</name>
        <dbReference type="ChEBI" id="CHEBI:29035"/>
    </cofactor>
</comment>
<gene>
    <name evidence="12" type="ORF">P6P90_06000</name>
</gene>
<dbReference type="Pfam" id="PF01931">
    <property type="entry name" value="NTPase_I-T"/>
    <property type="match status" value="1"/>
</dbReference>
<evidence type="ECO:0000256" key="6">
    <source>
        <dbReference type="ARBA" id="ARBA00023080"/>
    </source>
</evidence>
<dbReference type="InterPro" id="IPR029001">
    <property type="entry name" value="ITPase-like_fam"/>
</dbReference>
<evidence type="ECO:0000259" key="11">
    <source>
        <dbReference type="Pfam" id="PF01931"/>
    </source>
</evidence>
<reference evidence="12 13" key="1">
    <citation type="submission" date="2023-04" db="EMBL/GenBank/DDBJ databases">
        <title>Ectobacillus antri isolated from activated sludge.</title>
        <authorList>
            <person name="Yan P."/>
            <person name="Liu X."/>
        </authorList>
    </citation>
    <scope>NUCLEOTIDE SEQUENCE [LARGE SCALE GENOMIC DNA]</scope>
    <source>
        <strain evidence="12 13">C18H</strain>
    </source>
</reference>
<feature type="domain" description="Non-canonical purine NTP phosphatase/PRRC1" evidence="11">
    <location>
        <begin position="6"/>
        <end position="153"/>
    </location>
</feature>
<organism evidence="12 13">
    <name type="scientific">Ectobacillus antri</name>
    <dbReference type="NCBI Taxonomy" id="2486280"/>
    <lineage>
        <taxon>Bacteria</taxon>
        <taxon>Bacillati</taxon>
        <taxon>Bacillota</taxon>
        <taxon>Bacilli</taxon>
        <taxon>Bacillales</taxon>
        <taxon>Bacillaceae</taxon>
        <taxon>Ectobacillus</taxon>
    </lineage>
</organism>